<reference evidence="1" key="1">
    <citation type="submission" date="2020-08" db="EMBL/GenBank/DDBJ databases">
        <title>Plant Genome Project.</title>
        <authorList>
            <person name="Zhang R.-G."/>
        </authorList>
    </citation>
    <scope>NUCLEOTIDE SEQUENCE</scope>
    <source>
        <strain evidence="1">WSP0</strain>
        <tissue evidence="1">Leaf</tissue>
    </source>
</reference>
<comment type="caution">
    <text evidence="1">The sequence shown here is derived from an EMBL/GenBank/DDBJ whole genome shotgun (WGS) entry which is preliminary data.</text>
</comment>
<evidence type="ECO:0000313" key="1">
    <source>
        <dbReference type="EMBL" id="KAG5550459.1"/>
    </source>
</evidence>
<dbReference type="PANTHER" id="PTHR31170:SF25">
    <property type="entry name" value="BNAA09G04570D PROTEIN"/>
    <property type="match status" value="1"/>
</dbReference>
<accession>A0AAV6KDS7</accession>
<keyword evidence="2" id="KW-1185">Reference proteome</keyword>
<sequence>MYSFSQEYNDGARRYKDLNECAYVPRLIAIGPLHRKGEHLQKPVQDVKMYYANRLCLRLTEEIVDSKIRDEKKDELIQECGERMKKCSVKARKYDVQGEVTLVDMAKKYYAEELELNDDEMVEMILVDGCFILQLLYVYYHTNYCQDSSSIPQPINGGKGGNKSNHKGCE</sequence>
<dbReference type="AlphaFoldDB" id="A0AAV6KDS7"/>
<dbReference type="PANTHER" id="PTHR31170">
    <property type="entry name" value="BNAC04G53230D PROTEIN"/>
    <property type="match status" value="1"/>
</dbReference>
<protein>
    <submittedName>
        <fullName evidence="1">Uncharacterized protein</fullName>
    </submittedName>
</protein>
<gene>
    <name evidence="1" type="ORF">RHGRI_015430</name>
</gene>
<name>A0AAV6KDS7_9ERIC</name>
<organism evidence="1 2">
    <name type="scientific">Rhododendron griersonianum</name>
    <dbReference type="NCBI Taxonomy" id="479676"/>
    <lineage>
        <taxon>Eukaryota</taxon>
        <taxon>Viridiplantae</taxon>
        <taxon>Streptophyta</taxon>
        <taxon>Embryophyta</taxon>
        <taxon>Tracheophyta</taxon>
        <taxon>Spermatophyta</taxon>
        <taxon>Magnoliopsida</taxon>
        <taxon>eudicotyledons</taxon>
        <taxon>Gunneridae</taxon>
        <taxon>Pentapetalae</taxon>
        <taxon>asterids</taxon>
        <taxon>Ericales</taxon>
        <taxon>Ericaceae</taxon>
        <taxon>Ericoideae</taxon>
        <taxon>Rhodoreae</taxon>
        <taxon>Rhododendron</taxon>
    </lineage>
</organism>
<dbReference type="Proteomes" id="UP000823749">
    <property type="component" value="Chromosome 5"/>
</dbReference>
<proteinExistence type="predicted"/>
<dbReference type="Pfam" id="PF03140">
    <property type="entry name" value="DUF247"/>
    <property type="match status" value="1"/>
</dbReference>
<evidence type="ECO:0000313" key="2">
    <source>
        <dbReference type="Proteomes" id="UP000823749"/>
    </source>
</evidence>
<dbReference type="EMBL" id="JACTNZ010000005">
    <property type="protein sequence ID" value="KAG5550459.1"/>
    <property type="molecule type" value="Genomic_DNA"/>
</dbReference>
<dbReference type="InterPro" id="IPR004158">
    <property type="entry name" value="DUF247_pln"/>
</dbReference>